<evidence type="ECO:0000313" key="2">
    <source>
        <dbReference type="Proteomes" id="UP000002941"/>
    </source>
</evidence>
<proteinExistence type="predicted"/>
<dbReference type="PATRIC" id="fig|1125718.3.peg.2926"/>
<reference evidence="1 2" key="1">
    <citation type="submission" date="2012-05" db="EMBL/GenBank/DDBJ databases">
        <authorList>
            <person name="Harkins D.M."/>
            <person name="Madupu R."/>
            <person name="Durkin A.S."/>
            <person name="Torralba M."/>
            <person name="Methe B."/>
            <person name="Sutton G.G."/>
            <person name="Nelson K.E."/>
        </authorList>
    </citation>
    <scope>NUCLEOTIDE SEQUENCE [LARGE SCALE GENOMIC DNA]</scope>
    <source>
        <strain evidence="1 2">F0489</strain>
    </source>
</reference>
<dbReference type="AlphaFoldDB" id="J1GS30"/>
<accession>J1GS30</accession>
<dbReference type="OrthoDB" id="9785707at2"/>
<protein>
    <submittedName>
        <fullName evidence="1">Uncharacterized protein</fullName>
    </submittedName>
</protein>
<dbReference type="Proteomes" id="UP000002941">
    <property type="component" value="Unassembled WGS sequence"/>
</dbReference>
<dbReference type="EMBL" id="AKFT01000226">
    <property type="protein sequence ID" value="EJF35693.1"/>
    <property type="molecule type" value="Genomic_DNA"/>
</dbReference>
<organism evidence="1 2">
    <name type="scientific">Actinomyces massiliensis F0489</name>
    <dbReference type="NCBI Taxonomy" id="1125718"/>
    <lineage>
        <taxon>Bacteria</taxon>
        <taxon>Bacillati</taxon>
        <taxon>Actinomycetota</taxon>
        <taxon>Actinomycetes</taxon>
        <taxon>Actinomycetales</taxon>
        <taxon>Actinomycetaceae</taxon>
        <taxon>Actinomyces</taxon>
    </lineage>
</organism>
<dbReference type="RefSeq" id="WP_008734160.1">
    <property type="nucleotide sequence ID" value="NZ_AKFT01000226.1"/>
</dbReference>
<keyword evidence="2" id="KW-1185">Reference proteome</keyword>
<sequence>MATLAEQMQGERMARVALSMFAEPNDAATGRVLAQVGEIETLRLIESDDPVPGLARADALMWR</sequence>
<gene>
    <name evidence="1" type="ORF">HMPREF1318_1275</name>
</gene>
<dbReference type="eggNOG" id="ENOG5032Y0Y">
    <property type="taxonomic scope" value="Bacteria"/>
</dbReference>
<evidence type="ECO:0000313" key="1">
    <source>
        <dbReference type="EMBL" id="EJF35693.1"/>
    </source>
</evidence>
<name>J1GS30_9ACTO</name>
<comment type="caution">
    <text evidence="1">The sequence shown here is derived from an EMBL/GenBank/DDBJ whole genome shotgun (WGS) entry which is preliminary data.</text>
</comment>